<dbReference type="AlphaFoldDB" id="A0A6H5H6L6"/>
<feature type="compositionally biased region" description="Polar residues" evidence="1">
    <location>
        <begin position="141"/>
        <end position="152"/>
    </location>
</feature>
<accession>A0A6H5H6L6</accession>
<proteinExistence type="predicted"/>
<dbReference type="GO" id="GO:0005096">
    <property type="term" value="F:GTPase activator activity"/>
    <property type="evidence" value="ECO:0007669"/>
    <property type="project" value="InterPro"/>
</dbReference>
<dbReference type="Proteomes" id="UP000479000">
    <property type="component" value="Unassembled WGS sequence"/>
</dbReference>
<evidence type="ECO:0000259" key="2">
    <source>
        <dbReference type="Pfam" id="PF12257"/>
    </source>
</evidence>
<sequence>MVNGFLTDLFQKWKNQGSNHEVTIVLFSRTFYQASSLDEFPKHMRECLQRDYKGRFYEDFYRVAVQNERYEDWSHVLNLLRKLFCNYKKSVLEYNNRPGVTIPKAVNSTAAQGNFLEVLNMSLNGPTGNLIQQHHYQANAPNVASGSGQSPQKGAKPSAQGVDWKSLTIPACLPITTDYFPDDVCLRTDYVFSDYNLLPDAVNADYARQRIIYRKPLQTLEVFQELISQRLAQVIVEFWGSICSFDIAGTSWSGTEPSTLQRRNSGETSDQWEQEAGAFILKSVKRVSIQTVLEDYRAFSRSSLKYWRFRIFVLPACPAPTRKILEGASQCDLYNGLTIDEQQSLVENFLKYIEAWINKIKRPQTQKKPR</sequence>
<evidence type="ECO:0000313" key="4">
    <source>
        <dbReference type="Proteomes" id="UP000479000"/>
    </source>
</evidence>
<feature type="non-terminal residue" evidence="3">
    <location>
        <position position="370"/>
    </location>
</feature>
<dbReference type="InterPro" id="IPR048255">
    <property type="entry name" value="IML1_N"/>
</dbReference>
<dbReference type="OrthoDB" id="39497at2759"/>
<name>A0A6H5H6L6_9HEMI</name>
<dbReference type="Pfam" id="PF12257">
    <property type="entry name" value="IML1"/>
    <property type="match status" value="1"/>
</dbReference>
<feature type="region of interest" description="Disordered" evidence="1">
    <location>
        <begin position="141"/>
        <end position="161"/>
    </location>
</feature>
<organism evidence="3 4">
    <name type="scientific">Nesidiocoris tenuis</name>
    <dbReference type="NCBI Taxonomy" id="355587"/>
    <lineage>
        <taxon>Eukaryota</taxon>
        <taxon>Metazoa</taxon>
        <taxon>Ecdysozoa</taxon>
        <taxon>Arthropoda</taxon>
        <taxon>Hexapoda</taxon>
        <taxon>Insecta</taxon>
        <taxon>Pterygota</taxon>
        <taxon>Neoptera</taxon>
        <taxon>Paraneoptera</taxon>
        <taxon>Hemiptera</taxon>
        <taxon>Heteroptera</taxon>
        <taxon>Panheteroptera</taxon>
        <taxon>Cimicomorpha</taxon>
        <taxon>Miridae</taxon>
        <taxon>Dicyphina</taxon>
        <taxon>Nesidiocoris</taxon>
    </lineage>
</organism>
<feature type="domain" description="Vacuolar membrane-associated protein Iml1 N-terminal" evidence="2">
    <location>
        <begin position="1"/>
        <end position="131"/>
    </location>
</feature>
<dbReference type="GO" id="GO:0010508">
    <property type="term" value="P:positive regulation of autophagy"/>
    <property type="evidence" value="ECO:0007669"/>
    <property type="project" value="TreeGrafter"/>
</dbReference>
<dbReference type="GO" id="GO:1904262">
    <property type="term" value="P:negative regulation of TORC1 signaling"/>
    <property type="evidence" value="ECO:0007669"/>
    <property type="project" value="TreeGrafter"/>
</dbReference>
<dbReference type="PANTHER" id="PTHR13179">
    <property type="entry name" value="DEP DOMAIN CONTAINING PROTEIN 5"/>
    <property type="match status" value="1"/>
</dbReference>
<dbReference type="GO" id="GO:0005765">
    <property type="term" value="C:lysosomal membrane"/>
    <property type="evidence" value="ECO:0007669"/>
    <property type="project" value="TreeGrafter"/>
</dbReference>
<evidence type="ECO:0000256" key="1">
    <source>
        <dbReference type="SAM" id="MobiDB-lite"/>
    </source>
</evidence>
<protein>
    <recommendedName>
        <fullName evidence="2">Vacuolar membrane-associated protein Iml1 N-terminal domain-containing protein</fullName>
    </recommendedName>
</protein>
<evidence type="ECO:0000313" key="3">
    <source>
        <dbReference type="EMBL" id="CAB0011092.1"/>
    </source>
</evidence>
<dbReference type="GO" id="GO:0034198">
    <property type="term" value="P:cellular response to amino acid starvation"/>
    <property type="evidence" value="ECO:0007669"/>
    <property type="project" value="TreeGrafter"/>
</dbReference>
<dbReference type="GO" id="GO:1990130">
    <property type="term" value="C:GATOR1 complex"/>
    <property type="evidence" value="ECO:0007669"/>
    <property type="project" value="TreeGrafter"/>
</dbReference>
<dbReference type="PANTHER" id="PTHR13179:SF8">
    <property type="entry name" value="GATOR COMPLEX PROTEIN DEPDC5"/>
    <property type="match status" value="1"/>
</dbReference>
<reference evidence="3 4" key="1">
    <citation type="submission" date="2020-02" db="EMBL/GenBank/DDBJ databases">
        <authorList>
            <person name="Ferguson B K."/>
        </authorList>
    </citation>
    <scope>NUCLEOTIDE SEQUENCE [LARGE SCALE GENOMIC DNA]</scope>
</reference>
<gene>
    <name evidence="3" type="ORF">NTEN_LOCUS16085</name>
</gene>
<keyword evidence="4" id="KW-1185">Reference proteome</keyword>
<dbReference type="EMBL" id="CADCXU010023727">
    <property type="protein sequence ID" value="CAB0011092.1"/>
    <property type="molecule type" value="Genomic_DNA"/>
</dbReference>
<dbReference type="InterPro" id="IPR027244">
    <property type="entry name" value="IML1"/>
</dbReference>